<dbReference type="EMBL" id="JARBHB010000003">
    <property type="protein sequence ID" value="KAJ8889080.1"/>
    <property type="molecule type" value="Genomic_DNA"/>
</dbReference>
<feature type="domain" description="Transposable element P transposase-like RNase H" evidence="1">
    <location>
        <begin position="57"/>
        <end position="117"/>
    </location>
</feature>
<gene>
    <name evidence="2" type="ORF">PR048_008574</name>
</gene>
<dbReference type="Proteomes" id="UP001159363">
    <property type="component" value="Chromosome 3"/>
</dbReference>
<sequence>MCEGLLHHMFQYPEVARSKLNTKECIKILQFDEVKVKRSLEYDVKKEEVVSPFLYMQVVMAQGLFSKWKQPVYVNFDTKMRKDILESIIIKLHGVGYVVKVIISNLGGRNVCLWKEMRISTEKTFFNHPSAESEKMYLFTDPSHLLKLIRNWFLDTGLMLPDYKGPVAAFINAEKS</sequence>
<dbReference type="InterPro" id="IPR048365">
    <property type="entry name" value="TNP-like_RNaseH_N"/>
</dbReference>
<reference evidence="2 3" key="1">
    <citation type="submission" date="2023-02" db="EMBL/GenBank/DDBJ databases">
        <title>LHISI_Scaffold_Assembly.</title>
        <authorList>
            <person name="Stuart O.P."/>
            <person name="Cleave R."/>
            <person name="Magrath M.J.L."/>
            <person name="Mikheyev A.S."/>
        </authorList>
    </citation>
    <scope>NUCLEOTIDE SEQUENCE [LARGE SCALE GENOMIC DNA]</scope>
    <source>
        <strain evidence="2">Daus_M_001</strain>
        <tissue evidence="2">Leg muscle</tissue>
    </source>
</reference>
<comment type="caution">
    <text evidence="2">The sequence shown here is derived from an EMBL/GenBank/DDBJ whole genome shotgun (WGS) entry which is preliminary data.</text>
</comment>
<dbReference type="Pfam" id="PF21787">
    <property type="entry name" value="TNP-like_RNaseH_N"/>
    <property type="match status" value="1"/>
</dbReference>
<keyword evidence="3" id="KW-1185">Reference proteome</keyword>
<proteinExistence type="predicted"/>
<protein>
    <recommendedName>
        <fullName evidence="1">Transposable element P transposase-like RNase H domain-containing protein</fullName>
    </recommendedName>
</protein>
<evidence type="ECO:0000259" key="1">
    <source>
        <dbReference type="Pfam" id="PF21787"/>
    </source>
</evidence>
<evidence type="ECO:0000313" key="2">
    <source>
        <dbReference type="EMBL" id="KAJ8889080.1"/>
    </source>
</evidence>
<name>A0ABQ9HXH0_9NEOP</name>
<organism evidence="2 3">
    <name type="scientific">Dryococelus australis</name>
    <dbReference type="NCBI Taxonomy" id="614101"/>
    <lineage>
        <taxon>Eukaryota</taxon>
        <taxon>Metazoa</taxon>
        <taxon>Ecdysozoa</taxon>
        <taxon>Arthropoda</taxon>
        <taxon>Hexapoda</taxon>
        <taxon>Insecta</taxon>
        <taxon>Pterygota</taxon>
        <taxon>Neoptera</taxon>
        <taxon>Polyneoptera</taxon>
        <taxon>Phasmatodea</taxon>
        <taxon>Verophasmatodea</taxon>
        <taxon>Anareolatae</taxon>
        <taxon>Phasmatidae</taxon>
        <taxon>Eurycanthinae</taxon>
        <taxon>Dryococelus</taxon>
    </lineage>
</organism>
<accession>A0ABQ9HXH0</accession>
<evidence type="ECO:0000313" key="3">
    <source>
        <dbReference type="Proteomes" id="UP001159363"/>
    </source>
</evidence>